<dbReference type="InterPro" id="IPR016035">
    <property type="entry name" value="Acyl_Trfase/lysoPLipase"/>
</dbReference>
<evidence type="ECO:0000259" key="5">
    <source>
        <dbReference type="Pfam" id="PF18325"/>
    </source>
</evidence>
<dbReference type="PANTHER" id="PTHR10982">
    <property type="entry name" value="MALONYL COA-ACYL CARRIER PROTEIN TRANSACYLASE"/>
    <property type="match status" value="1"/>
</dbReference>
<accession>A0A6A4HEP1</accession>
<dbReference type="Gene3D" id="6.10.250.1930">
    <property type="match status" value="1"/>
</dbReference>
<dbReference type="GO" id="GO:0005835">
    <property type="term" value="C:fatty acid synthase complex"/>
    <property type="evidence" value="ECO:0007669"/>
    <property type="project" value="InterPro"/>
</dbReference>
<proteinExistence type="predicted"/>
<feature type="compositionally biased region" description="Polar residues" evidence="2">
    <location>
        <begin position="406"/>
        <end position="421"/>
    </location>
</feature>
<keyword evidence="7" id="KW-1185">Reference proteome</keyword>
<name>A0A6A4HEP1_9AGAR</name>
<dbReference type="FunFam" id="3.30.70.3330:FF:000001">
    <property type="entry name" value="Fatty acid synthase subunit beta dehydratase"/>
    <property type="match status" value="1"/>
</dbReference>
<evidence type="ECO:0000256" key="1">
    <source>
        <dbReference type="ARBA" id="ARBA00022679"/>
    </source>
</evidence>
<dbReference type="SUPFAM" id="SSF53901">
    <property type="entry name" value="Thiolase-like"/>
    <property type="match status" value="1"/>
</dbReference>
<dbReference type="Gene3D" id="3.40.47.10">
    <property type="match status" value="2"/>
</dbReference>
<dbReference type="Pfam" id="PF18314">
    <property type="entry name" value="FAS_I_H"/>
    <property type="match status" value="1"/>
</dbReference>
<dbReference type="Pfam" id="PF18325">
    <property type="entry name" value="Fas_alpha_ACP"/>
    <property type="match status" value="1"/>
</dbReference>
<dbReference type="Gene3D" id="6.10.140.1400">
    <property type="match status" value="1"/>
</dbReference>
<dbReference type="GO" id="GO:0006633">
    <property type="term" value="P:fatty acid biosynthetic process"/>
    <property type="evidence" value="ECO:0007669"/>
    <property type="project" value="InterPro"/>
</dbReference>
<dbReference type="InterPro" id="IPR041550">
    <property type="entry name" value="FASI_helical"/>
</dbReference>
<keyword evidence="1" id="KW-0808">Transferase</keyword>
<dbReference type="Gene3D" id="3.30.70.3330">
    <property type="match status" value="1"/>
</dbReference>
<protein>
    <recommendedName>
        <fullName evidence="8">Carrier domain-containing protein</fullName>
    </recommendedName>
</protein>
<feature type="region of interest" description="Disordered" evidence="2">
    <location>
        <begin position="460"/>
        <end position="489"/>
    </location>
</feature>
<evidence type="ECO:0000313" key="7">
    <source>
        <dbReference type="Proteomes" id="UP000799118"/>
    </source>
</evidence>
<feature type="domain" description="Fatty acid synthase subunit alpha acyl carrier" evidence="5">
    <location>
        <begin position="1054"/>
        <end position="1202"/>
    </location>
</feature>
<dbReference type="SUPFAM" id="SSF52151">
    <property type="entry name" value="FabD/lysophospholipase-like"/>
    <property type="match status" value="1"/>
</dbReference>
<dbReference type="EMBL" id="ML769515">
    <property type="protein sequence ID" value="KAE9396321.1"/>
    <property type="molecule type" value="Genomic_DNA"/>
</dbReference>
<evidence type="ECO:0000313" key="6">
    <source>
        <dbReference type="EMBL" id="KAE9396321.1"/>
    </source>
</evidence>
<dbReference type="GO" id="GO:0008897">
    <property type="term" value="F:holo-[acyl-carrier-protein] synthase activity"/>
    <property type="evidence" value="ECO:0007669"/>
    <property type="project" value="InterPro"/>
</dbReference>
<dbReference type="InterPro" id="IPR016039">
    <property type="entry name" value="Thiolase-like"/>
</dbReference>
<feature type="domain" description="Fatty acid synthase type I helical" evidence="4">
    <location>
        <begin position="1226"/>
        <end position="1287"/>
    </location>
</feature>
<feature type="region of interest" description="Disordered" evidence="2">
    <location>
        <begin position="281"/>
        <end position="326"/>
    </location>
</feature>
<dbReference type="GO" id="GO:0004312">
    <property type="term" value="F:fatty acid synthase activity"/>
    <property type="evidence" value="ECO:0007669"/>
    <property type="project" value="InterPro"/>
</dbReference>
<organism evidence="6 7">
    <name type="scientific">Gymnopus androsaceus JB14</name>
    <dbReference type="NCBI Taxonomy" id="1447944"/>
    <lineage>
        <taxon>Eukaryota</taxon>
        <taxon>Fungi</taxon>
        <taxon>Dikarya</taxon>
        <taxon>Basidiomycota</taxon>
        <taxon>Agaricomycotina</taxon>
        <taxon>Agaricomycetes</taxon>
        <taxon>Agaricomycetidae</taxon>
        <taxon>Agaricales</taxon>
        <taxon>Marasmiineae</taxon>
        <taxon>Omphalotaceae</taxon>
        <taxon>Gymnopus</taxon>
    </lineage>
</organism>
<feature type="domain" description="Malonyl-CoA:ACP transacylase (MAT)" evidence="3">
    <location>
        <begin position="603"/>
        <end position="825"/>
    </location>
</feature>
<evidence type="ECO:0000259" key="3">
    <source>
        <dbReference type="Pfam" id="PF00698"/>
    </source>
</evidence>
<feature type="region of interest" description="Disordered" evidence="2">
    <location>
        <begin position="398"/>
        <end position="421"/>
    </location>
</feature>
<gene>
    <name evidence="6" type="ORF">BT96DRAFT_996816</name>
</gene>
<dbReference type="Proteomes" id="UP000799118">
    <property type="component" value="Unassembled WGS sequence"/>
</dbReference>
<dbReference type="InterPro" id="IPR040899">
    <property type="entry name" value="Fas_alpha_ACP"/>
</dbReference>
<dbReference type="Pfam" id="PF00698">
    <property type="entry name" value="Acyl_transf_1"/>
    <property type="match status" value="1"/>
</dbReference>
<dbReference type="InterPro" id="IPR003965">
    <property type="entry name" value="Fatty_acid_synthase"/>
</dbReference>
<dbReference type="OrthoDB" id="4251012at2759"/>
<evidence type="ECO:0000259" key="4">
    <source>
        <dbReference type="Pfam" id="PF18314"/>
    </source>
</evidence>
<dbReference type="PRINTS" id="PR01483">
    <property type="entry name" value="FASYNTHASE"/>
</dbReference>
<reference evidence="6" key="1">
    <citation type="journal article" date="2019" name="Environ. Microbiol.">
        <title>Fungal ecological strategies reflected in gene transcription - a case study of two litter decomposers.</title>
        <authorList>
            <person name="Barbi F."/>
            <person name="Kohler A."/>
            <person name="Barry K."/>
            <person name="Baskaran P."/>
            <person name="Daum C."/>
            <person name="Fauchery L."/>
            <person name="Ihrmark K."/>
            <person name="Kuo A."/>
            <person name="LaButti K."/>
            <person name="Lipzen A."/>
            <person name="Morin E."/>
            <person name="Grigoriev I.V."/>
            <person name="Henrissat B."/>
            <person name="Lindahl B."/>
            <person name="Martin F."/>
        </authorList>
    </citation>
    <scope>NUCLEOTIDE SEQUENCE</scope>
    <source>
        <strain evidence="6">JB14</strain>
    </source>
</reference>
<dbReference type="Gene3D" id="6.10.60.10">
    <property type="match status" value="1"/>
</dbReference>
<dbReference type="InterPro" id="IPR014043">
    <property type="entry name" value="Acyl_transferase_dom"/>
</dbReference>
<dbReference type="Gene3D" id="3.40.50.720">
    <property type="entry name" value="NAD(P)-binding Rossmann-like Domain"/>
    <property type="match status" value="2"/>
</dbReference>
<sequence>MPQFYDRRFPSLPFVRLLEYAEKDLLKRPEYKNLYEVWQSESRDLLTDGFAQKQYLNTLIFRRGQSEKQYNQSISQSNNPVLERWLKFVHSWESLLPSVEEICNLGTLMSFSTYVPKMAAIQRRFKIAESWTTMSDVLIQKQVDTGWHLSVTQCKMQDEHFMGIWGNGMDLQMLKWYLYVAQVPVFWLHWRAPDSDEELPSDILKFMNLIEGTAMSSYLADAQNLKIMNAAEPPLIASDPVPATNTPKTGLMDLSCYMSALELGVKRIVLEINDEDEDDEIEIVSGPVKKTRKAEEEEERKAKEEEERKAKEEEEQKVKEEETEVHFSGLELEDAVDCSGTALITSVDGDAIQVVAEQLEDLCLTLLETVEDHASDGAMDLTSLVNAGMDKGVVGQQPESAEDHILSQSDSTDCSESGADLTSVNEGGFAKQQSVVQMVSQLSNTSVSLTTATVESVTLKRPGESQSFENPKHPRFDPGLNPNNHPSRPPLKFTISKHPTAFLVVKGRNEQNIFSFIQFVEQYTPTSTTDDAKAAKKYLLDPRNVQKCQVQYILGLDWHGLYPDKEVEKSASDANWVRLDATHCPADHLLMLIGINVLVLSGMDGADKHLRMVYRFSILEIVKDNPKDKTVHFGGIKGQAIRQCYMEMSYDTTDKDGHIKTPPLRRHSYSQIALVVTKKAAFEDMRAKGFVQTDCAFAGHSLSESSALASIANVLAISALVDIVFYCEIMMQHAVERDSENRSNYTMCAVNPSRISKSFSDAALWEVVESISQLTGTLLEIVNYNVEGQQYVCAGELVALQTMANVLNYLKVKKIDITKSRKCLETLSKSVTVIPLPGIDIPFHSRYLWAGVMPFRTYLSKKIDPTHLNPDVLIGNYIPNLIAKPFDVSREYAQIIYDQTSSPRLGKVLRKWDEDKWGQLRNASSWCTSSLLSYWLISLCHLFARFKRRISSLQNSTLNGSSNSVLLQLSLAWQLICSRPSTRCRTAVFLLPGKSSATLNIRRRFITCLRMTASAASEPEVEAPVAASAPVASTPAPVTVTAPVGASGLAASIEDVPIKSSNILIAIVSQKLKKPVSKISMSKSIKDLVGGKSTLQNEILDNLQQEFSSAPEKGEELPLEELGPALGSGHSGALGKYTTGLISRLIGGTSFEIVGLGPLRADGVLLLGTTMEPAKWLGSEAEAKAWLDGVTTVYAQCSGISLVAPGAAGGGGGGGGGAEQERFTMHYFKRDSCSGEIAFDAEKANSAALQAKLDSIAKEHGNLQPVFDPLKACYFDLSWNWFGQQLIHNTCQVIGQPPVYKDVTFPAAPHTEVTRVKLFIWRSCVRTFANWRPTWKKWLEVIRSRSQSEISDDQKNRIKALYEGVVCSLRTKGAEPRPRTPQSRRSSLQFLRPQVSGIATVSADKVPLLHLKRKVGTNWEYSSNLTSVYLDILHKIATAGTTFKVKNALLTRVGKGSIGIEVVKGLFSGGVHIVITTSRHNRSTVEYYQSIFQTFGSRGSALTVVPFNQDLKQDMEALVILPLSPNHGLFGNDSLYSNSKISLETLFQHWTSESWGEYLSLTGAVIGWTRGTTLMGPRNIVAHKLKSYGIRTFSEKEMAFNILGLMHPLLFSITQVEPIWADLNGGMDRLPDLAEITTRIQSSLMKESDLRCAIAHDNATDYKILNRVDTECLIQTVDVLPRANFRFKFPDLETQETLINVTKLCDLIDLEKVMVITGSGEAGPWGAIEMAWMMGYIKHFDGRLKDGSLSIFIVPTLYSLSKLLVTPSCQARPRSWLPEVLMISIKKVLMSLLWAAMEMSRPTASTHAGFMEAQGSGMHIVMSVKTALELDCLVRCILGFTSTSTDKAGRSVPVPGRGPLTDEIEAQKASGETVDKEYYLSRVAAIKQEAARQEKEALATYRMLEGSDPHIAPLRQALAVWGLTIDGINVLSIHSTSTQANIILQLNLYILLLLMSQTGGERDSFLELDFQEPWLNSG</sequence>
<evidence type="ECO:0000256" key="2">
    <source>
        <dbReference type="SAM" id="MobiDB-lite"/>
    </source>
</evidence>
<dbReference type="PANTHER" id="PTHR10982:SF21">
    <property type="entry name" value="FATTY ACID SYNTHASE SUBUNIT BETA"/>
    <property type="match status" value="1"/>
</dbReference>
<dbReference type="InterPro" id="IPR050830">
    <property type="entry name" value="Fungal_FAS"/>
</dbReference>
<evidence type="ECO:0008006" key="8">
    <source>
        <dbReference type="Google" id="ProtNLM"/>
    </source>
</evidence>
<feature type="compositionally biased region" description="Basic and acidic residues" evidence="2">
    <location>
        <begin position="293"/>
        <end position="320"/>
    </location>
</feature>